<feature type="compositionally biased region" description="Polar residues" evidence="1">
    <location>
        <begin position="85"/>
        <end position="95"/>
    </location>
</feature>
<dbReference type="Proteomes" id="UP000218505">
    <property type="component" value="Chromosome"/>
</dbReference>
<organism evidence="2 3">
    <name type="scientific">Actinosynnema pretiosum</name>
    <dbReference type="NCBI Taxonomy" id="42197"/>
    <lineage>
        <taxon>Bacteria</taxon>
        <taxon>Bacillati</taxon>
        <taxon>Actinomycetota</taxon>
        <taxon>Actinomycetes</taxon>
        <taxon>Pseudonocardiales</taxon>
        <taxon>Pseudonocardiaceae</taxon>
        <taxon>Actinosynnema</taxon>
    </lineage>
</organism>
<sequence>MPCPSPCCPLPCCPLPCCPPGNCPCPPPSCPPGNPLCPPRSVIASAVDLPSLPAVDTTVTLSPTARSSSPEPPPSWFRAPDPADSTLNTVSASTT</sequence>
<keyword evidence="3" id="KW-1185">Reference proteome</keyword>
<reference evidence="2" key="1">
    <citation type="submission" date="2017-09" db="EMBL/GenBank/DDBJ databases">
        <title>Complete Genome Sequence of ansamitocin-producing Bacterium Actinosynnema pretiosum X47.</title>
        <authorList>
            <person name="Cao G."/>
            <person name="Zong G."/>
            <person name="Zhong C."/>
            <person name="Fu J."/>
        </authorList>
    </citation>
    <scope>NUCLEOTIDE SEQUENCE [LARGE SCALE GENOMIC DNA]</scope>
    <source>
        <strain evidence="2">X47</strain>
    </source>
</reference>
<dbReference type="KEGG" id="apre:CNX65_08615"/>
<feature type="compositionally biased region" description="Polar residues" evidence="1">
    <location>
        <begin position="60"/>
        <end position="69"/>
    </location>
</feature>
<name>A0A290Z2S2_9PSEU</name>
<protein>
    <submittedName>
        <fullName evidence="2">Uncharacterized protein</fullName>
    </submittedName>
</protein>
<evidence type="ECO:0000256" key="1">
    <source>
        <dbReference type="SAM" id="MobiDB-lite"/>
    </source>
</evidence>
<dbReference type="EMBL" id="CP023445">
    <property type="protein sequence ID" value="ATE53341.1"/>
    <property type="molecule type" value="Genomic_DNA"/>
</dbReference>
<evidence type="ECO:0000313" key="3">
    <source>
        <dbReference type="Proteomes" id="UP000218505"/>
    </source>
</evidence>
<dbReference type="AlphaFoldDB" id="A0A290Z2S2"/>
<evidence type="ECO:0000313" key="2">
    <source>
        <dbReference type="EMBL" id="ATE53341.1"/>
    </source>
</evidence>
<accession>A0A290Z2S2</accession>
<gene>
    <name evidence="2" type="ORF">CNX65_08615</name>
</gene>
<feature type="region of interest" description="Disordered" evidence="1">
    <location>
        <begin position="60"/>
        <end position="95"/>
    </location>
</feature>
<proteinExistence type="predicted"/>